<feature type="transmembrane region" description="Helical" evidence="3">
    <location>
        <begin position="223"/>
        <end position="243"/>
    </location>
</feature>
<keyword evidence="3" id="KW-1133">Transmembrane helix</keyword>
<evidence type="ECO:0000256" key="2">
    <source>
        <dbReference type="SAM" id="MobiDB-lite"/>
    </source>
</evidence>
<feature type="transmembrane region" description="Helical" evidence="3">
    <location>
        <begin position="190"/>
        <end position="211"/>
    </location>
</feature>
<dbReference type="SUPFAM" id="SSF103473">
    <property type="entry name" value="MFS general substrate transporter"/>
    <property type="match status" value="1"/>
</dbReference>
<reference evidence="5 6" key="1">
    <citation type="journal article" date="2019" name="Sci. Rep.">
        <title>Nanopore sequencing improves the draft genome of the human pathogenic amoeba Naegleria fowleri.</title>
        <authorList>
            <person name="Liechti N."/>
            <person name="Schurch N."/>
            <person name="Bruggmann R."/>
            <person name="Wittwer M."/>
        </authorList>
    </citation>
    <scope>NUCLEOTIDE SEQUENCE [LARGE SCALE GENOMIC DNA]</scope>
    <source>
        <strain evidence="5 6">ATCC 30894</strain>
    </source>
</reference>
<evidence type="ECO:0000259" key="4">
    <source>
        <dbReference type="PROSITE" id="PS50850"/>
    </source>
</evidence>
<feature type="transmembrane region" description="Helical" evidence="3">
    <location>
        <begin position="468"/>
        <end position="492"/>
    </location>
</feature>
<dbReference type="EMBL" id="VFQX01000044">
    <property type="protein sequence ID" value="KAF0975533.1"/>
    <property type="molecule type" value="Genomic_DNA"/>
</dbReference>
<keyword evidence="3" id="KW-0472">Membrane</keyword>
<dbReference type="PROSITE" id="PS50850">
    <property type="entry name" value="MFS"/>
    <property type="match status" value="1"/>
</dbReference>
<dbReference type="PANTHER" id="PTHR23524:SF1">
    <property type="entry name" value="MRH DOMAIN-CONTAINING PROTEIN-RELATED"/>
    <property type="match status" value="1"/>
</dbReference>
<feature type="transmembrane region" description="Helical" evidence="3">
    <location>
        <begin position="164"/>
        <end position="184"/>
    </location>
</feature>
<dbReference type="InterPro" id="IPR036259">
    <property type="entry name" value="MFS_trans_sf"/>
</dbReference>
<feature type="transmembrane region" description="Helical" evidence="3">
    <location>
        <begin position="504"/>
        <end position="524"/>
    </location>
</feature>
<comment type="caution">
    <text evidence="5">The sequence shown here is derived from an EMBL/GenBank/DDBJ whole genome shotgun (WGS) entry which is preliminary data.</text>
</comment>
<dbReference type="PANTHER" id="PTHR23524">
    <property type="entry name" value="TRANSPORTER, PUTATIVE (AFU_ORTHOLOGUE AFUA_8G04850)-RELATED"/>
    <property type="match status" value="1"/>
</dbReference>
<dbReference type="VEuPathDB" id="AmoebaDB:NfTy_066940"/>
<feature type="region of interest" description="Disordered" evidence="2">
    <location>
        <begin position="21"/>
        <end position="61"/>
    </location>
</feature>
<evidence type="ECO:0000313" key="5">
    <source>
        <dbReference type="EMBL" id="KAF0975533.1"/>
    </source>
</evidence>
<dbReference type="AlphaFoldDB" id="A0A6A5BC94"/>
<sequence length="579" mass="63633">MESRENIEKSSSEFVYQQQEFNTSSQTQQAINNASGNIKESNTGSTTDSKNSSSDSNQDLGKRGPKVYCGFIRTDRYLGIIELKKGVTWVNITCYYALVIVLIGIFVFINSMASYVFEAYLRGHVNRKDQGKLAGDLSFYNEICIIVFGIFWGILTDLLKGRKFVYMVGFLLMALGLFLYTFALTPGQLILYRVIFAIGAASTSSMLTAILGDYVRNKDRGKASGLLGLCSGLGAVLSALVYLKIPQWIQSANPSIPSGQAGFIAFVIMSFFCVASMCAIMMFYKGKIFPICENYFAKKKTKNIDDIESSSDEESDNESSSDNIMVRYLKRIRDVMVQGLFQAPAKRPSLILAYASSFVARGDATLITTFITLWVSQQMINLHDSSKADAVARGGTISGVCQTFALVAAPFIGVFADLRFRRKKQDPSQQDPDTFIRKMARLITMAVVSIISGVGYTMLSFLSDVTGGFVYLPIALIGIGEIGVIVCSQVLVTAESPNRVRGSVSGIFTLFGAAGILLATKVGGVLYDDWKPSGPFLFYGMINFALCLLTIGFIIGNVIYYKVWKKKERVSPKDTSEMP</sequence>
<feature type="transmembrane region" description="Helical" evidence="3">
    <location>
        <begin position="395"/>
        <end position="418"/>
    </location>
</feature>
<name>A0A6A5BC94_NAEFO</name>
<keyword evidence="6" id="KW-1185">Reference proteome</keyword>
<dbReference type="InterPro" id="IPR011701">
    <property type="entry name" value="MFS"/>
</dbReference>
<dbReference type="Pfam" id="PF07690">
    <property type="entry name" value="MFS_1"/>
    <property type="match status" value="1"/>
</dbReference>
<dbReference type="Proteomes" id="UP000444721">
    <property type="component" value="Unassembled WGS sequence"/>
</dbReference>
<gene>
    <name evidence="5" type="ORF">FDP41_005527</name>
</gene>
<feature type="transmembrane region" description="Helical" evidence="3">
    <location>
        <begin position="439"/>
        <end position="462"/>
    </location>
</feature>
<evidence type="ECO:0000256" key="1">
    <source>
        <dbReference type="ARBA" id="ARBA00004141"/>
    </source>
</evidence>
<dbReference type="GeneID" id="68112745"/>
<proteinExistence type="predicted"/>
<feature type="transmembrane region" description="Helical" evidence="3">
    <location>
        <begin position="94"/>
        <end position="117"/>
    </location>
</feature>
<dbReference type="OMA" id="IPLFVNH"/>
<dbReference type="InterPro" id="IPR020846">
    <property type="entry name" value="MFS_dom"/>
</dbReference>
<dbReference type="GO" id="GO:0016020">
    <property type="term" value="C:membrane"/>
    <property type="evidence" value="ECO:0007669"/>
    <property type="project" value="UniProtKB-SubCell"/>
</dbReference>
<comment type="subcellular location">
    <subcellularLocation>
        <location evidence="1">Membrane</location>
        <topology evidence="1">Multi-pass membrane protein</topology>
    </subcellularLocation>
</comment>
<dbReference type="GO" id="GO:0022857">
    <property type="term" value="F:transmembrane transporter activity"/>
    <property type="evidence" value="ECO:0007669"/>
    <property type="project" value="InterPro"/>
</dbReference>
<feature type="compositionally biased region" description="Polar residues" evidence="2">
    <location>
        <begin position="21"/>
        <end position="40"/>
    </location>
</feature>
<keyword evidence="3" id="KW-0812">Transmembrane</keyword>
<feature type="transmembrane region" description="Helical" evidence="3">
    <location>
        <begin position="351"/>
        <end position="375"/>
    </location>
</feature>
<dbReference type="OrthoDB" id="18110at2759"/>
<feature type="transmembrane region" description="Helical" evidence="3">
    <location>
        <begin position="137"/>
        <end position="155"/>
    </location>
</feature>
<protein>
    <recommendedName>
        <fullName evidence="4">Major facilitator superfamily (MFS) profile domain-containing protein</fullName>
    </recommendedName>
</protein>
<accession>A0A6A5BC94</accession>
<feature type="transmembrane region" description="Helical" evidence="3">
    <location>
        <begin position="536"/>
        <end position="561"/>
    </location>
</feature>
<evidence type="ECO:0000313" key="6">
    <source>
        <dbReference type="Proteomes" id="UP000444721"/>
    </source>
</evidence>
<dbReference type="Gene3D" id="1.20.1250.20">
    <property type="entry name" value="MFS general substrate transporter like domains"/>
    <property type="match status" value="1"/>
</dbReference>
<dbReference type="RefSeq" id="XP_044560246.1">
    <property type="nucleotide sequence ID" value="XM_044709061.1"/>
</dbReference>
<dbReference type="VEuPathDB" id="AmoebaDB:FDP41_005527"/>
<feature type="transmembrane region" description="Helical" evidence="3">
    <location>
        <begin position="263"/>
        <end position="284"/>
    </location>
</feature>
<feature type="compositionally biased region" description="Low complexity" evidence="2">
    <location>
        <begin position="41"/>
        <end position="59"/>
    </location>
</feature>
<organism evidence="5 6">
    <name type="scientific">Naegleria fowleri</name>
    <name type="common">Brain eating amoeba</name>
    <dbReference type="NCBI Taxonomy" id="5763"/>
    <lineage>
        <taxon>Eukaryota</taxon>
        <taxon>Discoba</taxon>
        <taxon>Heterolobosea</taxon>
        <taxon>Tetramitia</taxon>
        <taxon>Eutetramitia</taxon>
        <taxon>Vahlkampfiidae</taxon>
        <taxon>Naegleria</taxon>
    </lineage>
</organism>
<evidence type="ECO:0000256" key="3">
    <source>
        <dbReference type="SAM" id="Phobius"/>
    </source>
</evidence>
<feature type="domain" description="Major facilitator superfamily (MFS) profile" evidence="4">
    <location>
        <begin position="99"/>
        <end position="558"/>
    </location>
</feature>
<dbReference type="VEuPathDB" id="AmoebaDB:NF0122150"/>